<dbReference type="PANTHER" id="PTHR47074">
    <property type="entry name" value="BNAC02G40300D PROTEIN"/>
    <property type="match status" value="1"/>
</dbReference>
<dbReference type="PANTHER" id="PTHR47074:SF39">
    <property type="entry name" value="RNASE H TYPE-1 DOMAIN-CONTAINING PROTEIN"/>
    <property type="match status" value="1"/>
</dbReference>
<dbReference type="GO" id="GO:0003676">
    <property type="term" value="F:nucleic acid binding"/>
    <property type="evidence" value="ECO:0007669"/>
    <property type="project" value="InterPro"/>
</dbReference>
<dbReference type="CDD" id="cd06222">
    <property type="entry name" value="RNase_H_like"/>
    <property type="match status" value="1"/>
</dbReference>
<name>A0A453I2W9_AEGTS</name>
<evidence type="ECO:0000313" key="3">
    <source>
        <dbReference type="Proteomes" id="UP000015105"/>
    </source>
</evidence>
<dbReference type="GO" id="GO:0004523">
    <property type="term" value="F:RNA-DNA hybrid ribonuclease activity"/>
    <property type="evidence" value="ECO:0007669"/>
    <property type="project" value="InterPro"/>
</dbReference>
<sequence length="67" mass="6872">MVLNVDASFSKDYSGSCGAVIRDHLSAFIGASTAKLEHVANTLSAQAAALVEGLKLALQLGINSLLV</sequence>
<dbReference type="AlphaFoldDB" id="A0A453I2W9"/>
<protein>
    <recommendedName>
        <fullName evidence="1">RNase H type-1 domain-containing protein</fullName>
    </recommendedName>
</protein>
<keyword evidence="3" id="KW-1185">Reference proteome</keyword>
<reference evidence="2" key="3">
    <citation type="journal article" date="2017" name="Nature">
        <title>Genome sequence of the progenitor of the wheat D genome Aegilops tauschii.</title>
        <authorList>
            <person name="Luo M.C."/>
            <person name="Gu Y.Q."/>
            <person name="Puiu D."/>
            <person name="Wang H."/>
            <person name="Twardziok S.O."/>
            <person name="Deal K.R."/>
            <person name="Huo N."/>
            <person name="Zhu T."/>
            <person name="Wang L."/>
            <person name="Wang Y."/>
            <person name="McGuire P.E."/>
            <person name="Liu S."/>
            <person name="Long H."/>
            <person name="Ramasamy R.K."/>
            <person name="Rodriguez J.C."/>
            <person name="Van S.L."/>
            <person name="Yuan L."/>
            <person name="Wang Z."/>
            <person name="Xia Z."/>
            <person name="Xiao L."/>
            <person name="Anderson O.D."/>
            <person name="Ouyang S."/>
            <person name="Liang Y."/>
            <person name="Zimin A.V."/>
            <person name="Pertea G."/>
            <person name="Qi P."/>
            <person name="Bennetzen J.L."/>
            <person name="Dai X."/>
            <person name="Dawson M.W."/>
            <person name="Muller H.G."/>
            <person name="Kugler K."/>
            <person name="Rivarola-Duarte L."/>
            <person name="Spannagl M."/>
            <person name="Mayer K.F.X."/>
            <person name="Lu F.H."/>
            <person name="Bevan M.W."/>
            <person name="Leroy P."/>
            <person name="Li P."/>
            <person name="You F.M."/>
            <person name="Sun Q."/>
            <person name="Liu Z."/>
            <person name="Lyons E."/>
            <person name="Wicker T."/>
            <person name="Salzberg S.L."/>
            <person name="Devos K.M."/>
            <person name="Dvorak J."/>
        </authorList>
    </citation>
    <scope>NUCLEOTIDE SEQUENCE [LARGE SCALE GENOMIC DNA]</scope>
    <source>
        <strain evidence="2">cv. AL8/78</strain>
    </source>
</reference>
<feature type="domain" description="RNase H type-1" evidence="1">
    <location>
        <begin position="4"/>
        <end position="67"/>
    </location>
</feature>
<dbReference type="InterPro" id="IPR044730">
    <property type="entry name" value="RNase_H-like_dom_plant"/>
</dbReference>
<dbReference type="InterPro" id="IPR052929">
    <property type="entry name" value="RNase_H-like_EbsB-rel"/>
</dbReference>
<dbReference type="Pfam" id="PF13456">
    <property type="entry name" value="RVT_3"/>
    <property type="match status" value="1"/>
</dbReference>
<dbReference type="Proteomes" id="UP000015105">
    <property type="component" value="Chromosome 4D"/>
</dbReference>
<reference evidence="3" key="2">
    <citation type="journal article" date="2017" name="Nat. Plants">
        <title>The Aegilops tauschii genome reveals multiple impacts of transposons.</title>
        <authorList>
            <person name="Zhao G."/>
            <person name="Zou C."/>
            <person name="Li K."/>
            <person name="Wang K."/>
            <person name="Li T."/>
            <person name="Gao L."/>
            <person name="Zhang X."/>
            <person name="Wang H."/>
            <person name="Yang Z."/>
            <person name="Liu X."/>
            <person name="Jiang W."/>
            <person name="Mao L."/>
            <person name="Kong X."/>
            <person name="Jiao Y."/>
            <person name="Jia J."/>
        </authorList>
    </citation>
    <scope>NUCLEOTIDE SEQUENCE [LARGE SCALE GENOMIC DNA]</scope>
    <source>
        <strain evidence="3">cv. AL8/78</strain>
    </source>
</reference>
<accession>A0A453I2W9</accession>
<dbReference type="Gramene" id="AET4Gv20419600.1">
    <property type="protein sequence ID" value="AET4Gv20419600.1"/>
    <property type="gene ID" value="AET4Gv20419600"/>
</dbReference>
<reference evidence="2" key="4">
    <citation type="submission" date="2019-03" db="UniProtKB">
        <authorList>
            <consortium name="EnsemblPlants"/>
        </authorList>
    </citation>
    <scope>IDENTIFICATION</scope>
</reference>
<reference evidence="3" key="1">
    <citation type="journal article" date="2014" name="Science">
        <title>Ancient hybridizations among the ancestral genomes of bread wheat.</title>
        <authorList>
            <consortium name="International Wheat Genome Sequencing Consortium,"/>
            <person name="Marcussen T."/>
            <person name="Sandve S.R."/>
            <person name="Heier L."/>
            <person name="Spannagl M."/>
            <person name="Pfeifer M."/>
            <person name="Jakobsen K.S."/>
            <person name="Wulff B.B."/>
            <person name="Steuernagel B."/>
            <person name="Mayer K.F."/>
            <person name="Olsen O.A."/>
        </authorList>
    </citation>
    <scope>NUCLEOTIDE SEQUENCE [LARGE SCALE GENOMIC DNA]</scope>
    <source>
        <strain evidence="3">cv. AL8/78</strain>
    </source>
</reference>
<organism evidence="2 3">
    <name type="scientific">Aegilops tauschii subsp. strangulata</name>
    <name type="common">Goatgrass</name>
    <dbReference type="NCBI Taxonomy" id="200361"/>
    <lineage>
        <taxon>Eukaryota</taxon>
        <taxon>Viridiplantae</taxon>
        <taxon>Streptophyta</taxon>
        <taxon>Embryophyta</taxon>
        <taxon>Tracheophyta</taxon>
        <taxon>Spermatophyta</taxon>
        <taxon>Magnoliopsida</taxon>
        <taxon>Liliopsida</taxon>
        <taxon>Poales</taxon>
        <taxon>Poaceae</taxon>
        <taxon>BOP clade</taxon>
        <taxon>Pooideae</taxon>
        <taxon>Triticodae</taxon>
        <taxon>Triticeae</taxon>
        <taxon>Triticinae</taxon>
        <taxon>Aegilops</taxon>
    </lineage>
</organism>
<dbReference type="InterPro" id="IPR002156">
    <property type="entry name" value="RNaseH_domain"/>
</dbReference>
<reference evidence="2" key="5">
    <citation type="journal article" date="2021" name="G3 (Bethesda)">
        <title>Aegilops tauschii genome assembly Aet v5.0 features greater sequence contiguity and improved annotation.</title>
        <authorList>
            <person name="Wang L."/>
            <person name="Zhu T."/>
            <person name="Rodriguez J.C."/>
            <person name="Deal K.R."/>
            <person name="Dubcovsky J."/>
            <person name="McGuire P.E."/>
            <person name="Lux T."/>
            <person name="Spannagl M."/>
            <person name="Mayer K.F.X."/>
            <person name="Baldrich P."/>
            <person name="Meyers B.C."/>
            <person name="Huo N."/>
            <person name="Gu Y.Q."/>
            <person name="Zhou H."/>
            <person name="Devos K.M."/>
            <person name="Bennetzen J.L."/>
            <person name="Unver T."/>
            <person name="Budak H."/>
            <person name="Gulick P.J."/>
            <person name="Galiba G."/>
            <person name="Kalapos B."/>
            <person name="Nelson D.R."/>
            <person name="Li P."/>
            <person name="You F.M."/>
            <person name="Luo M.C."/>
            <person name="Dvorak J."/>
        </authorList>
    </citation>
    <scope>NUCLEOTIDE SEQUENCE [LARGE SCALE GENOMIC DNA]</scope>
    <source>
        <strain evidence="2">cv. AL8/78</strain>
    </source>
</reference>
<evidence type="ECO:0000313" key="2">
    <source>
        <dbReference type="EnsemblPlants" id="AET4Gv20419600.1"/>
    </source>
</evidence>
<proteinExistence type="predicted"/>
<dbReference type="EnsemblPlants" id="AET4Gv20419600.1">
    <property type="protein sequence ID" value="AET4Gv20419600.1"/>
    <property type="gene ID" value="AET4Gv20419600"/>
</dbReference>
<evidence type="ECO:0000259" key="1">
    <source>
        <dbReference type="Pfam" id="PF13456"/>
    </source>
</evidence>